<feature type="transmembrane region" description="Helical" evidence="6">
    <location>
        <begin position="247"/>
        <end position="267"/>
    </location>
</feature>
<reference evidence="8 9" key="1">
    <citation type="journal article" date="2018" name="Syst. Appl. Microbiol.">
        <title>A new symbiotic nanoarchaeote (Candidatus Nanoclepta minutus) and its host (Zestosphaera tikiterensis gen. nov., sp. nov.) from a New Zealand hot spring.</title>
        <authorList>
            <person name="St John E."/>
            <person name="Liu Y."/>
            <person name="Podar M."/>
            <person name="Stott M.B."/>
            <person name="Meneghin J."/>
            <person name="Chen Z."/>
            <person name="Lagutin K."/>
            <person name="Mitchell K."/>
            <person name="Reysenbach A.L."/>
        </authorList>
    </citation>
    <scope>NUCLEOTIDE SEQUENCE [LARGE SCALE GENOMIC DNA]</scope>
    <source>
        <strain evidence="8">NZ3</strain>
    </source>
</reference>
<feature type="transmembrane region" description="Helical" evidence="6">
    <location>
        <begin position="210"/>
        <end position="227"/>
    </location>
</feature>
<dbReference type="InterPro" id="IPR052425">
    <property type="entry name" value="Uncharacterized_MFS-type"/>
</dbReference>
<dbReference type="Gene3D" id="1.20.1250.20">
    <property type="entry name" value="MFS general substrate transporter like domains"/>
    <property type="match status" value="2"/>
</dbReference>
<evidence type="ECO:0000256" key="1">
    <source>
        <dbReference type="ARBA" id="ARBA00004651"/>
    </source>
</evidence>
<evidence type="ECO:0000259" key="7">
    <source>
        <dbReference type="PROSITE" id="PS50850"/>
    </source>
</evidence>
<evidence type="ECO:0000313" key="9">
    <source>
        <dbReference type="Proteomes" id="UP000244093"/>
    </source>
</evidence>
<dbReference type="PANTHER" id="PTHR42688:SF1">
    <property type="entry name" value="BLR5212 PROTEIN"/>
    <property type="match status" value="1"/>
</dbReference>
<feature type="transmembrane region" description="Helical" evidence="6">
    <location>
        <begin position="361"/>
        <end position="380"/>
    </location>
</feature>
<keyword evidence="2" id="KW-1003">Cell membrane</keyword>
<feature type="domain" description="Major facilitator superfamily (MFS) profile" evidence="7">
    <location>
        <begin position="5"/>
        <end position="386"/>
    </location>
</feature>
<proteinExistence type="predicted"/>
<feature type="transmembrane region" description="Helical" evidence="6">
    <location>
        <begin position="72"/>
        <end position="97"/>
    </location>
</feature>
<sequence length="387" mass="41695">MRKVIMVFIFLGLVSLFADVTYEGARSVLGAYIKILEGSALIAGAVTIGEFLGYLMRFVSGFLADKFKSSKTLWFFTITGYVINLIAVPALAIAGSWEVALALVFLERIGKGLRAPTRDVILSEVAEGIGRGKGFGLHEVMDQIGAFAGPVLVGWSIATSGGDYRPAFLTLAIPATLSLLFLGMSAYMYPTVKSVNVKKSTVGWVSNAKFTLFIVSLSLMTAGYLPWSIVSYHMKATQIISDAEIGFAYALAMGVDALVAFPAGFLYDVVGPKSLILTPVAAALIPITLFTNSRLSFYIAAALWGVVMGIYETNMRAAIPDLVPEDKRALAYGVYGLVYGAAWMAGGLIMGYIYVVDLTYLITYALILEILSLGFLTALIRKYTIKT</sequence>
<dbReference type="InterPro" id="IPR011701">
    <property type="entry name" value="MFS"/>
</dbReference>
<dbReference type="AlphaFoldDB" id="A0A2R7Y7N2"/>
<evidence type="ECO:0000256" key="6">
    <source>
        <dbReference type="SAM" id="Phobius"/>
    </source>
</evidence>
<organism evidence="8 9">
    <name type="scientific">Zestosphaera tikiterensis</name>
    <dbReference type="NCBI Taxonomy" id="1973259"/>
    <lineage>
        <taxon>Archaea</taxon>
        <taxon>Thermoproteota</taxon>
        <taxon>Thermoprotei</taxon>
        <taxon>Desulfurococcales</taxon>
        <taxon>Desulfurococcaceae</taxon>
        <taxon>Zestosphaera</taxon>
    </lineage>
</organism>
<keyword evidence="3 6" id="KW-0812">Transmembrane</keyword>
<dbReference type="GO" id="GO:0022857">
    <property type="term" value="F:transmembrane transporter activity"/>
    <property type="evidence" value="ECO:0007669"/>
    <property type="project" value="InterPro"/>
</dbReference>
<dbReference type="CDD" id="cd17370">
    <property type="entry name" value="MFS_MJ1317_like"/>
    <property type="match status" value="1"/>
</dbReference>
<dbReference type="Pfam" id="PF07690">
    <property type="entry name" value="MFS_1"/>
    <property type="match status" value="2"/>
</dbReference>
<dbReference type="GO" id="GO:0005886">
    <property type="term" value="C:plasma membrane"/>
    <property type="evidence" value="ECO:0007669"/>
    <property type="project" value="UniProtKB-SubCell"/>
</dbReference>
<feature type="transmembrane region" description="Helical" evidence="6">
    <location>
        <begin position="167"/>
        <end position="189"/>
    </location>
</feature>
<gene>
    <name evidence="8" type="ORF">B7O98_03725</name>
</gene>
<dbReference type="PANTHER" id="PTHR42688">
    <property type="entry name" value="CONSERVED PROTEIN"/>
    <property type="match status" value="1"/>
</dbReference>
<feature type="transmembrane region" description="Helical" evidence="6">
    <location>
        <begin position="40"/>
        <end position="60"/>
    </location>
</feature>
<accession>A0A2R7Y7N2</accession>
<comment type="subcellular location">
    <subcellularLocation>
        <location evidence="1">Cell membrane</location>
        <topology evidence="1">Multi-pass membrane protein</topology>
    </subcellularLocation>
</comment>
<dbReference type="PROSITE" id="PS50850">
    <property type="entry name" value="MFS"/>
    <property type="match status" value="1"/>
</dbReference>
<protein>
    <recommendedName>
        <fullName evidence="7">Major facilitator superfamily (MFS) profile domain-containing protein</fullName>
    </recommendedName>
</protein>
<evidence type="ECO:0000256" key="2">
    <source>
        <dbReference type="ARBA" id="ARBA00022475"/>
    </source>
</evidence>
<dbReference type="EMBL" id="NBVN01000002">
    <property type="protein sequence ID" value="PUA33538.1"/>
    <property type="molecule type" value="Genomic_DNA"/>
</dbReference>
<dbReference type="SUPFAM" id="SSF103473">
    <property type="entry name" value="MFS general substrate transporter"/>
    <property type="match status" value="1"/>
</dbReference>
<keyword evidence="5 6" id="KW-0472">Membrane</keyword>
<feature type="transmembrane region" description="Helical" evidence="6">
    <location>
        <begin position="297"/>
        <end position="317"/>
    </location>
</feature>
<comment type="caution">
    <text evidence="8">The sequence shown here is derived from an EMBL/GenBank/DDBJ whole genome shotgun (WGS) entry which is preliminary data.</text>
</comment>
<dbReference type="Proteomes" id="UP000244093">
    <property type="component" value="Unassembled WGS sequence"/>
</dbReference>
<evidence type="ECO:0000256" key="5">
    <source>
        <dbReference type="ARBA" id="ARBA00023136"/>
    </source>
</evidence>
<keyword evidence="4 6" id="KW-1133">Transmembrane helix</keyword>
<feature type="transmembrane region" description="Helical" evidence="6">
    <location>
        <begin position="329"/>
        <end position="355"/>
    </location>
</feature>
<dbReference type="InterPro" id="IPR020846">
    <property type="entry name" value="MFS_dom"/>
</dbReference>
<evidence type="ECO:0000256" key="4">
    <source>
        <dbReference type="ARBA" id="ARBA00022989"/>
    </source>
</evidence>
<evidence type="ECO:0000256" key="3">
    <source>
        <dbReference type="ARBA" id="ARBA00022692"/>
    </source>
</evidence>
<name>A0A2R7Y7N2_9CREN</name>
<evidence type="ECO:0000313" key="8">
    <source>
        <dbReference type="EMBL" id="PUA33538.1"/>
    </source>
</evidence>
<dbReference type="InterPro" id="IPR036259">
    <property type="entry name" value="MFS_trans_sf"/>
</dbReference>